<reference evidence="2" key="1">
    <citation type="submission" date="2016-10" db="EMBL/GenBank/DDBJ databases">
        <authorList>
            <person name="Varghese N."/>
            <person name="Submissions S."/>
        </authorList>
    </citation>
    <scope>NUCLEOTIDE SEQUENCE [LARGE SCALE GENOMIC DNA]</scope>
    <source>
        <strain evidence="2">SP</strain>
    </source>
</reference>
<dbReference type="AlphaFoldDB" id="A0A1H3UKN7"/>
<dbReference type="STRING" id="1503961.SAMN05421736_122103"/>
<evidence type="ECO:0000313" key="1">
    <source>
        <dbReference type="EMBL" id="SDZ62974.1"/>
    </source>
</evidence>
<accession>A0A1H3UKN7</accession>
<keyword evidence="2" id="KW-1185">Reference proteome</keyword>
<name>A0A1H3UKN7_9BACI</name>
<gene>
    <name evidence="1" type="ORF">SAMN05421736_122103</name>
</gene>
<dbReference type="InterPro" id="IPR021477">
    <property type="entry name" value="TVIIS_effector_SACOL2603_fam"/>
</dbReference>
<dbReference type="EMBL" id="FNPI01000022">
    <property type="protein sequence ID" value="SDZ62974.1"/>
    <property type="molecule type" value="Genomic_DNA"/>
</dbReference>
<evidence type="ECO:0000313" key="2">
    <source>
        <dbReference type="Proteomes" id="UP000198935"/>
    </source>
</evidence>
<organism evidence="1 2">
    <name type="scientific">Evansella caseinilytica</name>
    <dbReference type="NCBI Taxonomy" id="1503961"/>
    <lineage>
        <taxon>Bacteria</taxon>
        <taxon>Bacillati</taxon>
        <taxon>Bacillota</taxon>
        <taxon>Bacilli</taxon>
        <taxon>Bacillales</taxon>
        <taxon>Bacillaceae</taxon>
        <taxon>Evansella</taxon>
    </lineage>
</organism>
<dbReference type="NCBIfam" id="TIGR04197">
    <property type="entry name" value="T7SS_SACOL2603"/>
    <property type="match status" value="1"/>
</dbReference>
<dbReference type="OrthoDB" id="2361452at2"/>
<dbReference type="Proteomes" id="UP000198935">
    <property type="component" value="Unassembled WGS sequence"/>
</dbReference>
<sequence length="102" mass="11426">MGQQILSNYTTANAMATKMGQAADRIDRCTNKSVQLSERTTLLANKKAISSYSATRQLFVAFHQAFQKDIDNIRSVAKEFERLDENIEKGIGLPTSPGWMKK</sequence>
<protein>
    <submittedName>
        <fullName evidence="1">Type VII secretion effector, SACOL2603 family</fullName>
    </submittedName>
</protein>
<proteinExistence type="predicted"/>